<proteinExistence type="predicted"/>
<protein>
    <submittedName>
        <fullName evidence="3">Uncharacterized protein</fullName>
    </submittedName>
</protein>
<evidence type="ECO:0000313" key="3">
    <source>
        <dbReference type="EMBL" id="CAH3020175.1"/>
    </source>
</evidence>
<gene>
    <name evidence="3" type="ORF">PEVE_00006032</name>
</gene>
<dbReference type="Proteomes" id="UP001159427">
    <property type="component" value="Unassembled WGS sequence"/>
</dbReference>
<dbReference type="InterPro" id="IPR019734">
    <property type="entry name" value="TPR_rpt"/>
</dbReference>
<keyword evidence="4" id="KW-1185">Reference proteome</keyword>
<keyword evidence="1" id="KW-0802">TPR repeat</keyword>
<sequence length="121" mass="13646">MAQRGGKEANESDVTSPDVGQKLCFDDETLKAIAEVYFNEGNEAYRKKDYSNAVYFYTEGIEVNCKDEDLKAKLYSNRALAHHKLGNYSGSLRDAKVAKDIRPLFIKAITTGNLKKDHRHS</sequence>
<accession>A0ABN8LUA1</accession>
<organism evidence="3 4">
    <name type="scientific">Porites evermanni</name>
    <dbReference type="NCBI Taxonomy" id="104178"/>
    <lineage>
        <taxon>Eukaryota</taxon>
        <taxon>Metazoa</taxon>
        <taxon>Cnidaria</taxon>
        <taxon>Anthozoa</taxon>
        <taxon>Hexacorallia</taxon>
        <taxon>Scleractinia</taxon>
        <taxon>Fungiina</taxon>
        <taxon>Poritidae</taxon>
        <taxon>Porites</taxon>
    </lineage>
</organism>
<dbReference type="PROSITE" id="PS50005">
    <property type="entry name" value="TPR"/>
    <property type="match status" value="1"/>
</dbReference>
<comment type="caution">
    <text evidence="3">The sequence shown here is derived from an EMBL/GenBank/DDBJ whole genome shotgun (WGS) entry which is preliminary data.</text>
</comment>
<dbReference type="PANTHER" id="PTHR46035">
    <property type="entry name" value="TETRATRICOPEPTIDE REPEAT PROTEIN 4"/>
    <property type="match status" value="1"/>
</dbReference>
<feature type="compositionally biased region" description="Basic and acidic residues" evidence="2">
    <location>
        <begin position="1"/>
        <end position="10"/>
    </location>
</feature>
<reference evidence="3 4" key="1">
    <citation type="submission" date="2022-05" db="EMBL/GenBank/DDBJ databases">
        <authorList>
            <consortium name="Genoscope - CEA"/>
            <person name="William W."/>
        </authorList>
    </citation>
    <scope>NUCLEOTIDE SEQUENCE [LARGE SCALE GENOMIC DNA]</scope>
</reference>
<feature type="region of interest" description="Disordered" evidence="2">
    <location>
        <begin position="1"/>
        <end position="20"/>
    </location>
</feature>
<dbReference type="SMART" id="SM00028">
    <property type="entry name" value="TPR"/>
    <property type="match status" value="2"/>
</dbReference>
<dbReference type="EMBL" id="CALNXI010000139">
    <property type="protein sequence ID" value="CAH3020175.1"/>
    <property type="molecule type" value="Genomic_DNA"/>
</dbReference>
<evidence type="ECO:0000256" key="2">
    <source>
        <dbReference type="SAM" id="MobiDB-lite"/>
    </source>
</evidence>
<dbReference type="InterPro" id="IPR011990">
    <property type="entry name" value="TPR-like_helical_dom_sf"/>
</dbReference>
<dbReference type="PANTHER" id="PTHR46035:SF1">
    <property type="entry name" value="TETRATRICOPEPTIDE REPEAT PROTEIN 4"/>
    <property type="match status" value="1"/>
</dbReference>
<dbReference type="Gene3D" id="1.25.40.10">
    <property type="entry name" value="Tetratricopeptide repeat domain"/>
    <property type="match status" value="1"/>
</dbReference>
<dbReference type="SUPFAM" id="SSF48452">
    <property type="entry name" value="TPR-like"/>
    <property type="match status" value="1"/>
</dbReference>
<name>A0ABN8LUA1_9CNID</name>
<feature type="repeat" description="TPR" evidence="1">
    <location>
        <begin position="34"/>
        <end position="67"/>
    </location>
</feature>
<evidence type="ECO:0000313" key="4">
    <source>
        <dbReference type="Proteomes" id="UP001159427"/>
    </source>
</evidence>
<evidence type="ECO:0000256" key="1">
    <source>
        <dbReference type="PROSITE-ProRule" id="PRU00339"/>
    </source>
</evidence>